<evidence type="ECO:0000256" key="5">
    <source>
        <dbReference type="ARBA" id="ARBA00023163"/>
    </source>
</evidence>
<dbReference type="GeneID" id="89933654"/>
<name>A0AAN6TJT2_9PEZI</name>
<keyword evidence="5" id="KW-0804">Transcription</keyword>
<dbReference type="Proteomes" id="UP001302812">
    <property type="component" value="Unassembled WGS sequence"/>
</dbReference>
<dbReference type="SMART" id="SM00657">
    <property type="entry name" value="RPOL4c"/>
    <property type="match status" value="1"/>
</dbReference>
<dbReference type="RefSeq" id="XP_064673358.1">
    <property type="nucleotide sequence ID" value="XM_064809530.1"/>
</dbReference>
<evidence type="ECO:0000256" key="1">
    <source>
        <dbReference type="ARBA" id="ARBA00004123"/>
    </source>
</evidence>
<comment type="caution">
    <text evidence="9">The sequence shown here is derived from an EMBL/GenBank/DDBJ whole genome shotgun (WGS) entry which is preliminary data.</text>
</comment>
<dbReference type="InterPro" id="IPR010997">
    <property type="entry name" value="HRDC-like_sf"/>
</dbReference>
<comment type="subcellular location">
    <subcellularLocation>
        <location evidence="1">Nucleus</location>
    </subcellularLocation>
</comment>
<evidence type="ECO:0000256" key="4">
    <source>
        <dbReference type="ARBA" id="ARBA00022478"/>
    </source>
</evidence>
<feature type="domain" description="RNA polymerase Rpb4/RPC9 core" evidence="8">
    <location>
        <begin position="1"/>
        <end position="136"/>
    </location>
</feature>
<feature type="region of interest" description="Disordered" evidence="7">
    <location>
        <begin position="134"/>
        <end position="162"/>
    </location>
</feature>
<dbReference type="AlphaFoldDB" id="A0AAN6TJT2"/>
<reference evidence="9" key="2">
    <citation type="submission" date="2023-05" db="EMBL/GenBank/DDBJ databases">
        <authorList>
            <consortium name="Lawrence Berkeley National Laboratory"/>
            <person name="Steindorff A."/>
            <person name="Hensen N."/>
            <person name="Bonometti L."/>
            <person name="Westerberg I."/>
            <person name="Brannstrom I.O."/>
            <person name="Guillou S."/>
            <person name="Cros-Aarteil S."/>
            <person name="Calhoun S."/>
            <person name="Haridas S."/>
            <person name="Kuo A."/>
            <person name="Mondo S."/>
            <person name="Pangilinan J."/>
            <person name="Riley R."/>
            <person name="Labutti K."/>
            <person name="Andreopoulos B."/>
            <person name="Lipzen A."/>
            <person name="Chen C."/>
            <person name="Yanf M."/>
            <person name="Daum C."/>
            <person name="Ng V."/>
            <person name="Clum A."/>
            <person name="Ohm R."/>
            <person name="Martin F."/>
            <person name="Silar P."/>
            <person name="Natvig D."/>
            <person name="Lalanne C."/>
            <person name="Gautier V."/>
            <person name="Ament-Velasquez S.L."/>
            <person name="Kruys A."/>
            <person name="Hutchinson M.I."/>
            <person name="Powell A.J."/>
            <person name="Barry K."/>
            <person name="Miller A.N."/>
            <person name="Grigoriev I.V."/>
            <person name="Debuchy R."/>
            <person name="Gladieux P."/>
            <person name="Thoren M.H."/>
            <person name="Johannesson H."/>
        </authorList>
    </citation>
    <scope>NUCLEOTIDE SEQUENCE</scope>
    <source>
        <strain evidence="9">CBS 508.74</strain>
    </source>
</reference>
<sequence>MKILESQNALLSNYEVYQHIIDQRKKSKAQDGRRLPGNAHHIMKEVLAYLRQKPSPLEKQEETQAYSPEVIPRLLEKIREANLPSDLTKGEVLSILNLRPTSVAVLSTAIEDMEERFSEEEQNRVVDIIVEVLGRDDPEHEAEQGEGEEVEDEAMPSVENGY</sequence>
<dbReference type="PANTHER" id="PTHR15561">
    <property type="entry name" value="CALCITONIN GENE-RELATED PEPTIDE-RECEPTOR COMPONENT PROTEIN"/>
    <property type="match status" value="1"/>
</dbReference>
<feature type="compositionally biased region" description="Basic and acidic residues" evidence="7">
    <location>
        <begin position="134"/>
        <end position="143"/>
    </location>
</feature>
<keyword evidence="10" id="KW-1185">Reference proteome</keyword>
<evidence type="ECO:0000256" key="2">
    <source>
        <dbReference type="ARBA" id="ARBA00006898"/>
    </source>
</evidence>
<dbReference type="InterPro" id="IPR005574">
    <property type="entry name" value="Rpb4/RPC9"/>
</dbReference>
<gene>
    <name evidence="9" type="ORF">N656DRAFT_400701</name>
</gene>
<evidence type="ECO:0000256" key="6">
    <source>
        <dbReference type="ARBA" id="ARBA00023242"/>
    </source>
</evidence>
<dbReference type="Gene3D" id="1.20.1250.40">
    <property type="match status" value="1"/>
</dbReference>
<dbReference type="GO" id="GO:0006384">
    <property type="term" value="P:transcription initiation at RNA polymerase III promoter"/>
    <property type="evidence" value="ECO:0007669"/>
    <property type="project" value="InterPro"/>
</dbReference>
<dbReference type="InterPro" id="IPR006590">
    <property type="entry name" value="RNA_pol_Rpb4/RPC9_core"/>
</dbReference>
<feature type="compositionally biased region" description="Acidic residues" evidence="7">
    <location>
        <begin position="144"/>
        <end position="154"/>
    </location>
</feature>
<evidence type="ECO:0000256" key="3">
    <source>
        <dbReference type="ARBA" id="ARBA00016672"/>
    </source>
</evidence>
<organism evidence="9 10">
    <name type="scientific">Canariomyces notabilis</name>
    <dbReference type="NCBI Taxonomy" id="2074819"/>
    <lineage>
        <taxon>Eukaryota</taxon>
        <taxon>Fungi</taxon>
        <taxon>Dikarya</taxon>
        <taxon>Ascomycota</taxon>
        <taxon>Pezizomycotina</taxon>
        <taxon>Sordariomycetes</taxon>
        <taxon>Sordariomycetidae</taxon>
        <taxon>Sordariales</taxon>
        <taxon>Chaetomiaceae</taxon>
        <taxon>Canariomyces</taxon>
    </lineage>
</organism>
<evidence type="ECO:0000256" key="7">
    <source>
        <dbReference type="SAM" id="MobiDB-lite"/>
    </source>
</evidence>
<comment type="similarity">
    <text evidence="2">Belongs to the eukaryotic RPC9 RNA polymerase subunit family.</text>
</comment>
<protein>
    <recommendedName>
        <fullName evidence="3">DNA-directed RNA polymerase III subunit RPC9</fullName>
    </recommendedName>
</protein>
<reference evidence="9" key="1">
    <citation type="journal article" date="2023" name="Mol. Phylogenet. Evol.">
        <title>Genome-scale phylogeny and comparative genomics of the fungal order Sordariales.</title>
        <authorList>
            <person name="Hensen N."/>
            <person name="Bonometti L."/>
            <person name="Westerberg I."/>
            <person name="Brannstrom I.O."/>
            <person name="Guillou S."/>
            <person name="Cros-Aarteil S."/>
            <person name="Calhoun S."/>
            <person name="Haridas S."/>
            <person name="Kuo A."/>
            <person name="Mondo S."/>
            <person name="Pangilinan J."/>
            <person name="Riley R."/>
            <person name="LaButti K."/>
            <person name="Andreopoulos B."/>
            <person name="Lipzen A."/>
            <person name="Chen C."/>
            <person name="Yan M."/>
            <person name="Daum C."/>
            <person name="Ng V."/>
            <person name="Clum A."/>
            <person name="Steindorff A."/>
            <person name="Ohm R.A."/>
            <person name="Martin F."/>
            <person name="Silar P."/>
            <person name="Natvig D.O."/>
            <person name="Lalanne C."/>
            <person name="Gautier V."/>
            <person name="Ament-Velasquez S.L."/>
            <person name="Kruys A."/>
            <person name="Hutchinson M.I."/>
            <person name="Powell A.J."/>
            <person name="Barry K."/>
            <person name="Miller A.N."/>
            <person name="Grigoriev I.V."/>
            <person name="Debuchy R."/>
            <person name="Gladieux P."/>
            <person name="Hiltunen Thoren M."/>
            <person name="Johannesson H."/>
        </authorList>
    </citation>
    <scope>NUCLEOTIDE SEQUENCE</scope>
    <source>
        <strain evidence="9">CBS 508.74</strain>
    </source>
</reference>
<dbReference type="InterPro" id="IPR038324">
    <property type="entry name" value="Rpb4/RPC9_sf"/>
</dbReference>
<evidence type="ECO:0000313" key="9">
    <source>
        <dbReference type="EMBL" id="KAK4115788.1"/>
    </source>
</evidence>
<dbReference type="SUPFAM" id="SSF47819">
    <property type="entry name" value="HRDC-like"/>
    <property type="match status" value="1"/>
</dbReference>
<dbReference type="InterPro" id="IPR038846">
    <property type="entry name" value="RPC9"/>
</dbReference>
<proteinExistence type="inferred from homology"/>
<keyword evidence="6" id="KW-0539">Nucleus</keyword>
<dbReference type="PANTHER" id="PTHR15561:SF0">
    <property type="entry name" value="DNA-DIRECTED RNA POLYMERASE III SUBUNIT RPC9"/>
    <property type="match status" value="1"/>
</dbReference>
<dbReference type="GO" id="GO:0005666">
    <property type="term" value="C:RNA polymerase III complex"/>
    <property type="evidence" value="ECO:0007669"/>
    <property type="project" value="InterPro"/>
</dbReference>
<dbReference type="Pfam" id="PF03874">
    <property type="entry name" value="RNA_pol_Rpb4"/>
    <property type="match status" value="1"/>
</dbReference>
<evidence type="ECO:0000259" key="8">
    <source>
        <dbReference type="SMART" id="SM00657"/>
    </source>
</evidence>
<accession>A0AAN6TJT2</accession>
<keyword evidence="4" id="KW-0240">DNA-directed RNA polymerase</keyword>
<dbReference type="GO" id="GO:0000166">
    <property type="term" value="F:nucleotide binding"/>
    <property type="evidence" value="ECO:0007669"/>
    <property type="project" value="InterPro"/>
</dbReference>
<evidence type="ECO:0000313" key="10">
    <source>
        <dbReference type="Proteomes" id="UP001302812"/>
    </source>
</evidence>
<dbReference type="EMBL" id="MU853334">
    <property type="protein sequence ID" value="KAK4115788.1"/>
    <property type="molecule type" value="Genomic_DNA"/>
</dbReference>